<accession>A0ABT1HHI6</accession>
<keyword evidence="2" id="KW-1185">Reference proteome</keyword>
<protein>
    <submittedName>
        <fullName evidence="1">Uncharacterized protein</fullName>
    </submittedName>
</protein>
<reference evidence="1 2" key="1">
    <citation type="submission" date="2022-06" db="EMBL/GenBank/DDBJ databases">
        <title>Genomic Encyclopedia of Archaeal and Bacterial Type Strains, Phase II (KMG-II): from individual species to whole genera.</title>
        <authorList>
            <person name="Goeker M."/>
        </authorList>
    </citation>
    <scope>NUCLEOTIDE SEQUENCE [LARGE SCALE GENOMIC DNA]</scope>
    <source>
        <strain evidence="1 2">DSM 44693</strain>
    </source>
</reference>
<name>A0ABT1HHI6_9NOCA</name>
<proteinExistence type="predicted"/>
<dbReference type="EMBL" id="JAMTCJ010000002">
    <property type="protein sequence ID" value="MCP2176371.1"/>
    <property type="molecule type" value="Genomic_DNA"/>
</dbReference>
<evidence type="ECO:0000313" key="2">
    <source>
        <dbReference type="Proteomes" id="UP001206895"/>
    </source>
</evidence>
<comment type="caution">
    <text evidence="1">The sequence shown here is derived from an EMBL/GenBank/DDBJ whole genome shotgun (WGS) entry which is preliminary data.</text>
</comment>
<organism evidence="1 2">
    <name type="scientific">Williamsia maris</name>
    <dbReference type="NCBI Taxonomy" id="72806"/>
    <lineage>
        <taxon>Bacteria</taxon>
        <taxon>Bacillati</taxon>
        <taxon>Actinomycetota</taxon>
        <taxon>Actinomycetes</taxon>
        <taxon>Mycobacteriales</taxon>
        <taxon>Nocardiaceae</taxon>
        <taxon>Williamsia</taxon>
    </lineage>
</organism>
<dbReference type="RefSeq" id="WP_253661368.1">
    <property type="nucleotide sequence ID" value="NZ_BAAAJQ010000001.1"/>
</dbReference>
<dbReference type="Proteomes" id="UP001206895">
    <property type="component" value="Unassembled WGS sequence"/>
</dbReference>
<gene>
    <name evidence="1" type="ORF">LX13_002190</name>
</gene>
<evidence type="ECO:0000313" key="1">
    <source>
        <dbReference type="EMBL" id="MCP2176371.1"/>
    </source>
</evidence>
<sequence length="279" mass="30591">MTLDVTSAELDRASEFVTDLLTRFPDSAELHRAARELDGRLRVAVRGRAGTGRDTMARAVRERLAVTPIGPGDDDTDADVWLYVLVGWPRPADRVALRRLPPERTVLALGKADTLGSWEDAEETARACARDLGRSVHPTMPLLACADLVDEEFELLAQMLRDDEPMPSMAAHFITGDRAERTLRTGLLRRLDQFGILSALDLLEAGADADTPLDRRALEYLLHRQSGIPGLAAPLAATLDAVRVRRLHGVVGLLDRVAASGTARDEIEHTLSRLVWVDA</sequence>